<dbReference type="GO" id="GO:0003735">
    <property type="term" value="F:structural constituent of ribosome"/>
    <property type="evidence" value="ECO:0007669"/>
    <property type="project" value="InterPro"/>
</dbReference>
<dbReference type="GO" id="GO:0005840">
    <property type="term" value="C:ribosome"/>
    <property type="evidence" value="ECO:0007669"/>
    <property type="project" value="UniProtKB-KW"/>
</dbReference>
<accession>A0A1C9C9Z3</accession>
<dbReference type="RefSeq" id="YP_009296262.1">
    <property type="nucleotide sequence ID" value="NC_031170.1"/>
</dbReference>
<dbReference type="AlphaFoldDB" id="A0A1C9C9Z3"/>
<evidence type="ECO:0000256" key="2">
    <source>
        <dbReference type="ARBA" id="ARBA00022980"/>
    </source>
</evidence>
<dbReference type="HAMAP" id="MF_00391">
    <property type="entry name" value="Ribosomal_bL34"/>
    <property type="match status" value="1"/>
</dbReference>
<dbReference type="GO" id="GO:1990904">
    <property type="term" value="C:ribonucleoprotein complex"/>
    <property type="evidence" value="ECO:0007669"/>
    <property type="project" value="UniProtKB-KW"/>
</dbReference>
<dbReference type="InterPro" id="IPR000271">
    <property type="entry name" value="Ribosomal_bL34"/>
</dbReference>
<dbReference type="EMBL" id="KX284713">
    <property type="protein sequence ID" value="AOM65197.1"/>
    <property type="molecule type" value="Genomic_DNA"/>
</dbReference>
<evidence type="ECO:0000256" key="1">
    <source>
        <dbReference type="ARBA" id="ARBA00010111"/>
    </source>
</evidence>
<gene>
    <name evidence="4" type="primary">rpl34</name>
    <name evidence="4" type="ORF">Sebd_110</name>
</gene>
<evidence type="ECO:0000313" key="4">
    <source>
        <dbReference type="EMBL" id="AOM65197.1"/>
    </source>
</evidence>
<dbReference type="GeneID" id="29072568"/>
<keyword evidence="3" id="KW-0687">Ribonucleoprotein</keyword>
<protein>
    <submittedName>
        <fullName evidence="4">Ribosomal protein L34</fullName>
    </submittedName>
</protein>
<name>A0A1C9C9Z3_9FLOR</name>
<dbReference type="Gene3D" id="1.10.287.3980">
    <property type="match status" value="1"/>
</dbReference>
<reference evidence="4" key="1">
    <citation type="journal article" date="2016" name="BMC Biol.">
        <title>Parallel evolution of highly conserved plastid genome architecture in red seaweeds and seed plants.</title>
        <authorList>
            <person name="Lee J."/>
            <person name="Cho C.H."/>
            <person name="Park S.I."/>
            <person name="Choi J.W."/>
            <person name="Song H.S."/>
            <person name="West J.A."/>
            <person name="Bhattacharya D."/>
            <person name="Yoon H.S."/>
        </authorList>
    </citation>
    <scope>NUCLEOTIDE SEQUENCE</scope>
</reference>
<proteinExistence type="inferred from homology"/>
<keyword evidence="4" id="KW-0934">Plastid</keyword>
<keyword evidence="2 4" id="KW-0689">Ribosomal protein</keyword>
<comment type="similarity">
    <text evidence="1">Belongs to the bacterial ribosomal protein bL34 family.</text>
</comment>
<evidence type="ECO:0000256" key="3">
    <source>
        <dbReference type="ARBA" id="ARBA00023274"/>
    </source>
</evidence>
<dbReference type="NCBIfam" id="TIGR01030">
    <property type="entry name" value="rpmH_bact"/>
    <property type="match status" value="1"/>
</dbReference>
<dbReference type="Pfam" id="PF00468">
    <property type="entry name" value="Ribosomal_L34"/>
    <property type="match status" value="1"/>
</dbReference>
<sequence length="45" mass="5260">MSKSTLQGTNLKKIRKSGFRARMKTAGGRRILKFRRNKNRKRIGL</sequence>
<organism evidence="4">
    <name type="scientific">Sebdenia flabellata</name>
    <dbReference type="NCBI Taxonomy" id="42024"/>
    <lineage>
        <taxon>Eukaryota</taxon>
        <taxon>Rhodophyta</taxon>
        <taxon>Florideophyceae</taxon>
        <taxon>Rhodymeniophycidae</taxon>
        <taxon>Sebdeniales</taxon>
        <taxon>Sebdeniaceae</taxon>
        <taxon>Sebdenia</taxon>
    </lineage>
</organism>
<dbReference type="GO" id="GO:0006412">
    <property type="term" value="P:translation"/>
    <property type="evidence" value="ECO:0007669"/>
    <property type="project" value="InterPro"/>
</dbReference>
<geneLocation type="plastid" evidence="4"/>